<dbReference type="Proteomes" id="UP000219338">
    <property type="component" value="Unassembled WGS sequence"/>
</dbReference>
<dbReference type="AlphaFoldDB" id="A0A284RS27"/>
<reference evidence="2" key="1">
    <citation type="journal article" date="2017" name="Nat. Ecol. Evol.">
        <title>Genome expansion and lineage-specific genetic innovations in the forest pathogenic fungi Armillaria.</title>
        <authorList>
            <person name="Sipos G."/>
            <person name="Prasanna A.N."/>
            <person name="Walter M.C."/>
            <person name="O'Connor E."/>
            <person name="Balint B."/>
            <person name="Krizsan K."/>
            <person name="Kiss B."/>
            <person name="Hess J."/>
            <person name="Varga T."/>
            <person name="Slot J."/>
            <person name="Riley R."/>
            <person name="Boka B."/>
            <person name="Rigling D."/>
            <person name="Barry K."/>
            <person name="Lee J."/>
            <person name="Mihaltcheva S."/>
            <person name="LaButti K."/>
            <person name="Lipzen A."/>
            <person name="Waldron R."/>
            <person name="Moloney N.M."/>
            <person name="Sperisen C."/>
            <person name="Kredics L."/>
            <person name="Vagvoelgyi C."/>
            <person name="Patrignani A."/>
            <person name="Fitzpatrick D."/>
            <person name="Nagy I."/>
            <person name="Doyle S."/>
            <person name="Anderson J.B."/>
            <person name="Grigoriev I.V."/>
            <person name="Gueldener U."/>
            <person name="Muensterkoetter M."/>
            <person name="Nagy L.G."/>
        </authorList>
    </citation>
    <scope>NUCLEOTIDE SEQUENCE [LARGE SCALE GENOMIC DNA]</scope>
    <source>
        <strain evidence="2">C18/9</strain>
    </source>
</reference>
<dbReference type="EMBL" id="FUEG01000014">
    <property type="protein sequence ID" value="SJL11567.1"/>
    <property type="molecule type" value="Genomic_DNA"/>
</dbReference>
<name>A0A284RS27_ARMOS</name>
<protein>
    <submittedName>
        <fullName evidence="1">Uncharacterized protein</fullName>
    </submittedName>
</protein>
<keyword evidence="2" id="KW-1185">Reference proteome</keyword>
<evidence type="ECO:0000313" key="2">
    <source>
        <dbReference type="Proteomes" id="UP000219338"/>
    </source>
</evidence>
<gene>
    <name evidence="1" type="ORF">ARMOST_14972</name>
</gene>
<organism evidence="1 2">
    <name type="scientific">Armillaria ostoyae</name>
    <name type="common">Armillaria root rot fungus</name>
    <dbReference type="NCBI Taxonomy" id="47428"/>
    <lineage>
        <taxon>Eukaryota</taxon>
        <taxon>Fungi</taxon>
        <taxon>Dikarya</taxon>
        <taxon>Basidiomycota</taxon>
        <taxon>Agaricomycotina</taxon>
        <taxon>Agaricomycetes</taxon>
        <taxon>Agaricomycetidae</taxon>
        <taxon>Agaricales</taxon>
        <taxon>Marasmiineae</taxon>
        <taxon>Physalacriaceae</taxon>
        <taxon>Armillaria</taxon>
    </lineage>
</organism>
<evidence type="ECO:0000313" key="1">
    <source>
        <dbReference type="EMBL" id="SJL11567.1"/>
    </source>
</evidence>
<accession>A0A284RS27</accession>
<proteinExistence type="predicted"/>
<sequence length="195" mass="21429">MHLGPLSSSHGCHFAILHRPTNTICHITLLVHVRVPAADTYDVETHIVISVAQPSFVGAETVCCFSGGWALYIGIEYDRLFGTVIFAPNALCRTSFCFRRPPFCLVPEDDIHEGALLSLTVSLHVLMSAGHGNPVLYLDLCLRLSCTLTRFLCRSGFQADVQHAALIGRKRPLLLQVTRHLTPAQLIRTSSTSIP</sequence>